<dbReference type="GO" id="GO:0046872">
    <property type="term" value="F:metal ion binding"/>
    <property type="evidence" value="ECO:0007669"/>
    <property type="project" value="UniProtKB-KW"/>
</dbReference>
<keyword evidence="8" id="KW-0560">Oxidoreductase</keyword>
<evidence type="ECO:0000256" key="4">
    <source>
        <dbReference type="ARBA" id="ARBA00022723"/>
    </source>
</evidence>
<dbReference type="GO" id="GO:0016702">
    <property type="term" value="F:oxidoreductase activity, acting on single donors with incorporation of molecular oxygen, incorporation of two atoms of oxygen"/>
    <property type="evidence" value="ECO:0007669"/>
    <property type="project" value="InterPro"/>
</dbReference>
<dbReference type="InterPro" id="IPR001024">
    <property type="entry name" value="PLAT/LH2_dom"/>
</dbReference>
<dbReference type="InterPro" id="IPR000907">
    <property type="entry name" value="LipOase"/>
</dbReference>
<dbReference type="GO" id="GO:0034440">
    <property type="term" value="P:lipid oxidation"/>
    <property type="evidence" value="ECO:0007669"/>
    <property type="project" value="InterPro"/>
</dbReference>
<dbReference type="Proteomes" id="UP001293254">
    <property type="component" value="Unassembled WGS sequence"/>
</dbReference>
<dbReference type="InterPro" id="IPR001246">
    <property type="entry name" value="LipOase_plant"/>
</dbReference>
<dbReference type="SUPFAM" id="SSF49723">
    <property type="entry name" value="Lipase/lipooxygenase domain (PLAT/LH2 domain)"/>
    <property type="match status" value="1"/>
</dbReference>
<feature type="domain" description="Lipoxygenase" evidence="11">
    <location>
        <begin position="203"/>
        <end position="455"/>
    </location>
</feature>
<evidence type="ECO:0000256" key="5">
    <source>
        <dbReference type="ARBA" id="ARBA00022767"/>
    </source>
</evidence>
<dbReference type="Pfam" id="PF01477">
    <property type="entry name" value="PLAT"/>
    <property type="match status" value="1"/>
</dbReference>
<sequence length="455" mass="50806">MGAATILGNPLILSKNSSSLPLSLLHTNAYYHHKTYKFTYRPGLLKARPIRSSTSMTLAAAPALDGLQRITQEKSTMVDLRALVTVKFSKARSLKELIRRSVEAATSPKEARGVVLQLVSKDVDPGKPLSTKAEAEQHQTYEVNFKIDPNFGLPGAIYVRSQHRDEFFLMSVTVEKIVRFSCRSWIQPEKAGSEMRLFFSDKACLPCQTPTGLVELRQRELKDLCGDGTGLRLPSDRIYDYDVYNDLGNPDKGTDYARPTLGGERSRILEGVDLDDLLQPMFAADVSAELPPSPSIPAYVSQRQEIRGAEKRIYVSWKEECILRNIIPLVIAKIYEDAIWGGLPDDEFGRRVLAGVNPVSIEKLKGLSSCSKLEPSIYGPARVGLKGRTHNKPSLKECLCNRYFKEFVVLEIWRKTYATNYLLFNSHGNLKPIAIELSLPLAEEKASKAGSYSSY</sequence>
<protein>
    <submittedName>
        <fullName evidence="12">Linoleate 13S-lipoxygenase 3-1, chloroplastic</fullName>
    </submittedName>
</protein>
<keyword evidence="4" id="KW-0479">Metal-binding</keyword>
<dbReference type="Pfam" id="PF00305">
    <property type="entry name" value="Lipoxygenase"/>
    <property type="match status" value="2"/>
</dbReference>
<evidence type="ECO:0000256" key="10">
    <source>
        <dbReference type="ARBA" id="ARBA00023160"/>
    </source>
</evidence>
<keyword evidence="10" id="KW-0275">Fatty acid biosynthesis</keyword>
<dbReference type="PROSITE" id="PS51393">
    <property type="entry name" value="LIPOXYGENASE_3"/>
    <property type="match status" value="1"/>
</dbReference>
<reference evidence="12" key="1">
    <citation type="submission" date="2020-06" db="EMBL/GenBank/DDBJ databases">
        <authorList>
            <person name="Li T."/>
            <person name="Hu X."/>
            <person name="Zhang T."/>
            <person name="Song X."/>
            <person name="Zhang H."/>
            <person name="Dai N."/>
            <person name="Sheng W."/>
            <person name="Hou X."/>
            <person name="Wei L."/>
        </authorList>
    </citation>
    <scope>NUCLEOTIDE SEQUENCE</scope>
    <source>
        <strain evidence="12">3651</strain>
        <tissue evidence="12">Leaf</tissue>
    </source>
</reference>
<evidence type="ECO:0000256" key="2">
    <source>
        <dbReference type="ARBA" id="ARBA00011245"/>
    </source>
</evidence>
<dbReference type="AlphaFoldDB" id="A0AAE2CEU2"/>
<reference evidence="12" key="2">
    <citation type="journal article" date="2024" name="Plant">
        <title>Genomic evolution and insights into agronomic trait innovations of Sesamum species.</title>
        <authorList>
            <person name="Miao H."/>
            <person name="Wang L."/>
            <person name="Qu L."/>
            <person name="Liu H."/>
            <person name="Sun Y."/>
            <person name="Le M."/>
            <person name="Wang Q."/>
            <person name="Wei S."/>
            <person name="Zheng Y."/>
            <person name="Lin W."/>
            <person name="Duan Y."/>
            <person name="Cao H."/>
            <person name="Xiong S."/>
            <person name="Wang X."/>
            <person name="Wei L."/>
            <person name="Li C."/>
            <person name="Ma Q."/>
            <person name="Ju M."/>
            <person name="Zhao R."/>
            <person name="Li G."/>
            <person name="Mu C."/>
            <person name="Tian Q."/>
            <person name="Mei H."/>
            <person name="Zhang T."/>
            <person name="Gao T."/>
            <person name="Zhang H."/>
        </authorList>
    </citation>
    <scope>NUCLEOTIDE SEQUENCE</scope>
    <source>
        <strain evidence="12">3651</strain>
    </source>
</reference>
<dbReference type="GO" id="GO:0006633">
    <property type="term" value="P:fatty acid biosynthetic process"/>
    <property type="evidence" value="ECO:0007669"/>
    <property type="project" value="UniProtKB-KW"/>
</dbReference>
<evidence type="ECO:0000256" key="1">
    <source>
        <dbReference type="ARBA" id="ARBA00009419"/>
    </source>
</evidence>
<organism evidence="12 13">
    <name type="scientific">Sesamum alatum</name>
    <dbReference type="NCBI Taxonomy" id="300844"/>
    <lineage>
        <taxon>Eukaryota</taxon>
        <taxon>Viridiplantae</taxon>
        <taxon>Streptophyta</taxon>
        <taxon>Embryophyta</taxon>
        <taxon>Tracheophyta</taxon>
        <taxon>Spermatophyta</taxon>
        <taxon>Magnoliopsida</taxon>
        <taxon>eudicotyledons</taxon>
        <taxon>Gunneridae</taxon>
        <taxon>Pentapetalae</taxon>
        <taxon>asterids</taxon>
        <taxon>lamiids</taxon>
        <taxon>Lamiales</taxon>
        <taxon>Pedaliaceae</taxon>
        <taxon>Sesamum</taxon>
    </lineage>
</organism>
<dbReference type="Gene3D" id="2.60.60.20">
    <property type="entry name" value="PLAT/LH2 domain"/>
    <property type="match status" value="1"/>
</dbReference>
<dbReference type="Gene3D" id="4.10.375.10">
    <property type="entry name" value="Lipoxygenase-1, Domain 2"/>
    <property type="match status" value="1"/>
</dbReference>
<evidence type="ECO:0000313" key="13">
    <source>
        <dbReference type="Proteomes" id="UP001293254"/>
    </source>
</evidence>
<keyword evidence="9" id="KW-0443">Lipid metabolism</keyword>
<dbReference type="InterPro" id="IPR013819">
    <property type="entry name" value="LipOase_C"/>
</dbReference>
<dbReference type="InterPro" id="IPR036392">
    <property type="entry name" value="PLAT/LH2_dom_sf"/>
</dbReference>
<evidence type="ECO:0000256" key="7">
    <source>
        <dbReference type="ARBA" id="ARBA00022964"/>
    </source>
</evidence>
<evidence type="ECO:0000256" key="6">
    <source>
        <dbReference type="ARBA" id="ARBA00022832"/>
    </source>
</evidence>
<evidence type="ECO:0000256" key="8">
    <source>
        <dbReference type="ARBA" id="ARBA00023002"/>
    </source>
</evidence>
<evidence type="ECO:0000256" key="9">
    <source>
        <dbReference type="ARBA" id="ARBA00023098"/>
    </source>
</evidence>
<keyword evidence="5" id="KW-0925">Oxylipin biosynthesis</keyword>
<keyword evidence="6" id="KW-0276">Fatty acid metabolism</keyword>
<keyword evidence="3" id="KW-0444">Lipid biosynthesis</keyword>
<dbReference type="EMBL" id="JACGWO010000009">
    <property type="protein sequence ID" value="KAK4419554.1"/>
    <property type="molecule type" value="Genomic_DNA"/>
</dbReference>
<dbReference type="InterPro" id="IPR036226">
    <property type="entry name" value="LipOase_C_sf"/>
</dbReference>
<keyword evidence="13" id="KW-1185">Reference proteome</keyword>
<dbReference type="GO" id="GO:0031408">
    <property type="term" value="P:oxylipin biosynthetic process"/>
    <property type="evidence" value="ECO:0007669"/>
    <property type="project" value="UniProtKB-KW"/>
</dbReference>
<dbReference type="PRINTS" id="PR00468">
    <property type="entry name" value="PLTLPOXGNASE"/>
</dbReference>
<dbReference type="SUPFAM" id="SSF48484">
    <property type="entry name" value="Lipoxigenase"/>
    <property type="match status" value="1"/>
</dbReference>
<keyword evidence="7" id="KW-0223">Dioxygenase</keyword>
<evidence type="ECO:0000313" key="12">
    <source>
        <dbReference type="EMBL" id="KAK4419554.1"/>
    </source>
</evidence>
<comment type="similarity">
    <text evidence="1">Belongs to the lipoxygenase family.</text>
</comment>
<name>A0AAE2CEU2_9LAMI</name>
<dbReference type="SMART" id="SM00308">
    <property type="entry name" value="LH2"/>
    <property type="match status" value="1"/>
</dbReference>
<evidence type="ECO:0000259" key="11">
    <source>
        <dbReference type="PROSITE" id="PS51393"/>
    </source>
</evidence>
<comment type="subunit">
    <text evidence="2">Monomer.</text>
</comment>
<gene>
    <name evidence="12" type="ORF">Salat_2368300</name>
</gene>
<comment type="caution">
    <text evidence="12">The sequence shown here is derived from an EMBL/GenBank/DDBJ whole genome shotgun (WGS) entry which is preliminary data.</text>
</comment>
<dbReference type="PANTHER" id="PTHR11771">
    <property type="entry name" value="LIPOXYGENASE"/>
    <property type="match status" value="1"/>
</dbReference>
<dbReference type="Gene3D" id="3.10.450.60">
    <property type="match status" value="1"/>
</dbReference>
<evidence type="ECO:0000256" key="3">
    <source>
        <dbReference type="ARBA" id="ARBA00022516"/>
    </source>
</evidence>
<accession>A0AAE2CEU2</accession>
<proteinExistence type="inferred from homology"/>